<dbReference type="EC" id="1.14.19.55" evidence="15"/>
<organism evidence="17 19">
    <name type="scientific">Azospirillum argentinense</name>
    <dbReference type="NCBI Taxonomy" id="2970906"/>
    <lineage>
        <taxon>Bacteria</taxon>
        <taxon>Pseudomonadati</taxon>
        <taxon>Pseudomonadota</taxon>
        <taxon>Alphaproteobacteria</taxon>
        <taxon>Rhodospirillales</taxon>
        <taxon>Azospirillaceae</taxon>
        <taxon>Azospirillum</taxon>
    </lineage>
</organism>
<keyword evidence="4" id="KW-0274">FAD</keyword>
<protein>
    <recommendedName>
        <fullName evidence="16">4-hydroxybenzoate brominase (decarboxylating)</fullName>
        <ecNumber evidence="7">1.14.13.148</ecNumber>
        <ecNumber evidence="15">1.14.19.55</ecNumber>
    </recommendedName>
    <alternativeName>
        <fullName evidence="8">Trimethylamine monooxygenase</fullName>
    </alternativeName>
</protein>
<dbReference type="Proteomes" id="UP000027186">
    <property type="component" value="Plasmid AbAZ39_p3"/>
</dbReference>
<dbReference type="InterPro" id="IPR000960">
    <property type="entry name" value="Flavin_mOase"/>
</dbReference>
<dbReference type="RefSeq" id="WP_040137369.1">
    <property type="nucleotide sequence ID" value="NZ_CP007796.1"/>
</dbReference>
<dbReference type="InterPro" id="IPR050346">
    <property type="entry name" value="FMO-like"/>
</dbReference>
<dbReference type="PANTHER" id="PTHR23023">
    <property type="entry name" value="DIMETHYLANILINE MONOOXYGENASE"/>
    <property type="match status" value="1"/>
</dbReference>
<evidence type="ECO:0000256" key="7">
    <source>
        <dbReference type="ARBA" id="ARBA00034528"/>
    </source>
</evidence>
<dbReference type="GO" id="GO:0004499">
    <property type="term" value="F:N,N-dimethylaniline monooxygenase activity"/>
    <property type="evidence" value="ECO:0007669"/>
    <property type="project" value="InterPro"/>
</dbReference>
<keyword evidence="5" id="KW-0521">NADP</keyword>
<accession>A0A2K1G587</accession>
<dbReference type="FunFam" id="3.50.50.60:FF:000023">
    <property type="entry name" value="Dimethylaniline monooxygenase [N-oxide-forming]"/>
    <property type="match status" value="1"/>
</dbReference>
<comment type="catalytic activity">
    <reaction evidence="10">
        <text>3-bromo-4,5-dihydroxybenzoate + bromide + NADPH + O2 + 3 H(+) = 3,5-dibromobenzene-1,2-diol + CO2 + NADP(+) + 2 H2O</text>
        <dbReference type="Rhea" id="RHEA:56376"/>
        <dbReference type="ChEBI" id="CHEBI:15377"/>
        <dbReference type="ChEBI" id="CHEBI:15378"/>
        <dbReference type="ChEBI" id="CHEBI:15379"/>
        <dbReference type="ChEBI" id="CHEBI:15858"/>
        <dbReference type="ChEBI" id="CHEBI:16526"/>
        <dbReference type="ChEBI" id="CHEBI:57783"/>
        <dbReference type="ChEBI" id="CHEBI:58349"/>
        <dbReference type="ChEBI" id="CHEBI:140211"/>
        <dbReference type="ChEBI" id="CHEBI:140214"/>
    </reaction>
    <physiologicalReaction direction="left-to-right" evidence="10">
        <dbReference type="Rhea" id="RHEA:56377"/>
    </physiologicalReaction>
</comment>
<evidence type="ECO:0000256" key="14">
    <source>
        <dbReference type="ARBA" id="ARBA00052260"/>
    </source>
</evidence>
<evidence type="ECO:0000256" key="4">
    <source>
        <dbReference type="ARBA" id="ARBA00022827"/>
    </source>
</evidence>
<evidence type="ECO:0000256" key="13">
    <source>
        <dbReference type="ARBA" id="ARBA00052183"/>
    </source>
</evidence>
<comment type="catalytic activity">
    <reaction evidence="12">
        <text>3,4-dihydroxybenzoate + bromide + NADPH + O2 + 2 H(+) = 3-bromo-4,5-dihydroxybenzoate + NADP(+) + 2 H2O</text>
        <dbReference type="Rhea" id="RHEA:56372"/>
        <dbReference type="ChEBI" id="CHEBI:15377"/>
        <dbReference type="ChEBI" id="CHEBI:15378"/>
        <dbReference type="ChEBI" id="CHEBI:15379"/>
        <dbReference type="ChEBI" id="CHEBI:15858"/>
        <dbReference type="ChEBI" id="CHEBI:36241"/>
        <dbReference type="ChEBI" id="CHEBI:57783"/>
        <dbReference type="ChEBI" id="CHEBI:58349"/>
        <dbReference type="ChEBI" id="CHEBI:140211"/>
    </reaction>
    <physiologicalReaction direction="left-to-right" evidence="12">
        <dbReference type="Rhea" id="RHEA:56373"/>
    </physiologicalReaction>
</comment>
<evidence type="ECO:0000256" key="10">
    <source>
        <dbReference type="ARBA" id="ARBA00050583"/>
    </source>
</evidence>
<dbReference type="GO" id="GO:0034899">
    <property type="term" value="F:trimethylamine monooxygenase activity"/>
    <property type="evidence" value="ECO:0007669"/>
    <property type="project" value="UniProtKB-EC"/>
</dbReference>
<evidence type="ECO:0000256" key="15">
    <source>
        <dbReference type="ARBA" id="ARBA00066870"/>
    </source>
</evidence>
<keyword evidence="6" id="KW-0560">Oxidoreductase</keyword>
<reference evidence="18 20" key="2">
    <citation type="submission" date="2018-01" db="EMBL/GenBank/DDBJ databases">
        <title>Whole genome sequence of Azospirillum brasilense REC3 isolated from strawberry roots.</title>
        <authorList>
            <person name="Fontana C.A."/>
            <person name="Salazar S.M."/>
            <person name="Bassi D."/>
            <person name="Puglisi E."/>
            <person name="Lovaisa N.C."/>
            <person name="Toffoli L.M."/>
            <person name="Pedraza R."/>
            <person name="Cocconcelli P.S."/>
        </authorList>
    </citation>
    <scope>NUCLEOTIDE SEQUENCE [LARGE SCALE GENOMIC DNA]</scope>
    <source>
        <strain evidence="18 20">REC3</strain>
        <plasmid evidence="18">p2unnamed</plasmid>
    </source>
</reference>
<dbReference type="KEGG" id="abq:ABAZ39_27225"/>
<evidence type="ECO:0000256" key="5">
    <source>
        <dbReference type="ARBA" id="ARBA00022857"/>
    </source>
</evidence>
<evidence type="ECO:0000256" key="8">
    <source>
        <dbReference type="ARBA" id="ARBA00035159"/>
    </source>
</evidence>
<evidence type="ECO:0000256" key="12">
    <source>
        <dbReference type="ARBA" id="ARBA00051726"/>
    </source>
</evidence>
<geneLocation type="plasmid" evidence="17 19">
    <name>AbAZ39_p3</name>
</geneLocation>
<comment type="cofactor">
    <cofactor evidence="1">
        <name>FAD</name>
        <dbReference type="ChEBI" id="CHEBI:57692"/>
    </cofactor>
</comment>
<dbReference type="GO" id="GO:0050660">
    <property type="term" value="F:flavin adenine dinucleotide binding"/>
    <property type="evidence" value="ECO:0007669"/>
    <property type="project" value="InterPro"/>
</dbReference>
<evidence type="ECO:0000256" key="16">
    <source>
        <dbReference type="ARBA" id="ARBA00069832"/>
    </source>
</evidence>
<dbReference type="PIRSF" id="PIRSF000332">
    <property type="entry name" value="FMO"/>
    <property type="match status" value="1"/>
</dbReference>
<evidence type="ECO:0000313" key="20">
    <source>
        <dbReference type="Proteomes" id="UP000236268"/>
    </source>
</evidence>
<dbReference type="InterPro" id="IPR020946">
    <property type="entry name" value="Flavin_mOase-like"/>
</dbReference>
<reference evidence="17 19" key="1">
    <citation type="journal article" date="2014" name="Genome Announc.">
        <title>Complete Genome Sequence of the Model Rhizosphere Strain Azospirillum brasilense Az39, Successfully Applied in Agriculture.</title>
        <authorList>
            <person name="Rivera D."/>
            <person name="Revale S."/>
            <person name="Molina R."/>
            <person name="Gualpa J."/>
            <person name="Puente M."/>
            <person name="Maroniche G."/>
            <person name="Paris G."/>
            <person name="Baker D."/>
            <person name="Clavijo B."/>
            <person name="McLay K."/>
            <person name="Spaepen S."/>
            <person name="Perticari A."/>
            <person name="Vazquez M."/>
            <person name="Wisniewski-Dye F."/>
            <person name="Watkins C."/>
            <person name="Martinez-Abarca F."/>
            <person name="Vanderleyden J."/>
            <person name="Cassan F."/>
        </authorList>
    </citation>
    <scope>NUCLEOTIDE SEQUENCE [LARGE SCALE GENOMIC DNA]</scope>
    <source>
        <strain evidence="17 19">Az39</strain>
        <plasmid evidence="17">AbAZ39_p3</plasmid>
    </source>
</reference>
<geneLocation type="plasmid" evidence="18">
    <name>p2unnamed</name>
</geneLocation>
<name>A0A060DXI1_9PROT</name>
<evidence type="ECO:0000313" key="18">
    <source>
        <dbReference type="EMBL" id="PNQ99953.1"/>
    </source>
</evidence>
<comment type="catalytic activity">
    <reaction evidence="11">
        <text>bromide + 4-hydroxybenzoate + NADPH + O2 + 2 H(+) = 3-bromo-4-hydroxybenzoate + NADP(+) + 2 H2O</text>
        <dbReference type="Rhea" id="RHEA:56352"/>
        <dbReference type="ChEBI" id="CHEBI:15377"/>
        <dbReference type="ChEBI" id="CHEBI:15378"/>
        <dbReference type="ChEBI" id="CHEBI:15379"/>
        <dbReference type="ChEBI" id="CHEBI:15858"/>
        <dbReference type="ChEBI" id="CHEBI:17879"/>
        <dbReference type="ChEBI" id="CHEBI:57783"/>
        <dbReference type="ChEBI" id="CHEBI:58349"/>
        <dbReference type="ChEBI" id="CHEBI:140203"/>
    </reaction>
    <physiologicalReaction direction="left-to-right" evidence="11">
        <dbReference type="Rhea" id="RHEA:56353"/>
    </physiologicalReaction>
</comment>
<dbReference type="OrthoDB" id="9790219at2"/>
<comment type="catalytic activity">
    <reaction evidence="9">
        <text>3-bromo-4-hydroxybenzoate + bromide + NADPH + O2 + 3 H(+) = 2,4-dibromophenol + CO2 + NADP(+) + 2 H2O</text>
        <dbReference type="Rhea" id="RHEA:56356"/>
        <dbReference type="ChEBI" id="CHEBI:15377"/>
        <dbReference type="ChEBI" id="CHEBI:15378"/>
        <dbReference type="ChEBI" id="CHEBI:15379"/>
        <dbReference type="ChEBI" id="CHEBI:15858"/>
        <dbReference type="ChEBI" id="CHEBI:16526"/>
        <dbReference type="ChEBI" id="CHEBI:34238"/>
        <dbReference type="ChEBI" id="CHEBI:57783"/>
        <dbReference type="ChEBI" id="CHEBI:58349"/>
        <dbReference type="ChEBI" id="CHEBI:140203"/>
    </reaction>
    <physiologicalReaction direction="left-to-right" evidence="9">
        <dbReference type="Rhea" id="RHEA:56357"/>
    </physiologicalReaction>
</comment>
<sequence length="429" mass="47851">MAEDIYGIIGGGPSGIGLAKNFKQNGIPFELIEQEGDFGGVWNFGTGAGRVYESTHLISSKKNTQFSDYPMPDDYPVYPNHRLFLAYLRDMARHFGLYEHARFGSRVEAVQPEGRRWRVTTTDGVEKRYAGLFVATGLQREPRTPSYPGEFRGTSLHAADYLGADILRGKRVLVVGGGNSGCDIAVDATAVAKTVHHSTRRPYHYMPKFVDGRPTQDWLMDLPRRFADRNELWAHVGEVLKLVGCDPSDYGLPKPDYGVDQSHPIMNSLVLHHIAHGDIVAKPDVRELQGDSVLFADGSRAEVDVIVYATGYRMSCPFLPEGLVTWRGLRPELFAAIFHPDHETLCFIGTRNAAGGFGNVSNASSAMLSAYVHAMERQTPSFRVVREMCRGPGPDLGQDHFLRSDRHDIEVDLWKFIKLLNFLRTKLEG</sequence>
<dbReference type="InterPro" id="IPR036188">
    <property type="entry name" value="FAD/NAD-bd_sf"/>
</dbReference>
<evidence type="ECO:0000256" key="11">
    <source>
        <dbReference type="ARBA" id="ARBA00051354"/>
    </source>
</evidence>
<proteinExistence type="inferred from homology"/>
<dbReference type="PRINTS" id="PR00370">
    <property type="entry name" value="FMOXYGENASE"/>
</dbReference>
<dbReference type="EMBL" id="POWG01000004">
    <property type="protein sequence ID" value="PNQ99953.1"/>
    <property type="molecule type" value="Genomic_DNA"/>
</dbReference>
<dbReference type="AlphaFoldDB" id="A0A060DXI1"/>
<dbReference type="GO" id="GO:0050661">
    <property type="term" value="F:NADP binding"/>
    <property type="evidence" value="ECO:0007669"/>
    <property type="project" value="InterPro"/>
</dbReference>
<gene>
    <name evidence="17" type="ORF">ABAZ39_27225</name>
    <name evidence="18" type="ORF">C1S70_06220</name>
</gene>
<keyword evidence="17" id="KW-0614">Plasmid</keyword>
<evidence type="ECO:0000256" key="2">
    <source>
        <dbReference type="ARBA" id="ARBA00009183"/>
    </source>
</evidence>
<evidence type="ECO:0000256" key="6">
    <source>
        <dbReference type="ARBA" id="ARBA00023002"/>
    </source>
</evidence>
<comment type="similarity">
    <text evidence="2">Belongs to the FMO family.</text>
</comment>
<dbReference type="EMBL" id="CP007796">
    <property type="protein sequence ID" value="AIB15564.1"/>
    <property type="molecule type" value="Genomic_DNA"/>
</dbReference>
<dbReference type="Proteomes" id="UP000236268">
    <property type="component" value="Unassembled WGS sequence"/>
</dbReference>
<evidence type="ECO:0000256" key="1">
    <source>
        <dbReference type="ARBA" id="ARBA00001974"/>
    </source>
</evidence>
<evidence type="ECO:0000256" key="3">
    <source>
        <dbReference type="ARBA" id="ARBA00022630"/>
    </source>
</evidence>
<keyword evidence="18" id="KW-0503">Monooxygenase</keyword>
<comment type="catalytic activity">
    <reaction evidence="14">
        <text>2 bromide + 4-hydroxybenzoate + 2 NADPH + 2 O2 + 5 H(+) = 2,4-dibromophenol + CO2 + 2 NADP(+) + 4 H2O</text>
        <dbReference type="Rhea" id="RHEA:56348"/>
        <dbReference type="ChEBI" id="CHEBI:15377"/>
        <dbReference type="ChEBI" id="CHEBI:15378"/>
        <dbReference type="ChEBI" id="CHEBI:15379"/>
        <dbReference type="ChEBI" id="CHEBI:15858"/>
        <dbReference type="ChEBI" id="CHEBI:16526"/>
        <dbReference type="ChEBI" id="CHEBI:17879"/>
        <dbReference type="ChEBI" id="CHEBI:34238"/>
        <dbReference type="ChEBI" id="CHEBI:57783"/>
        <dbReference type="ChEBI" id="CHEBI:58349"/>
        <dbReference type="EC" id="1.14.19.55"/>
    </reaction>
    <physiologicalReaction direction="left-to-right" evidence="14">
        <dbReference type="Rhea" id="RHEA:56349"/>
    </physiologicalReaction>
</comment>
<dbReference type="EC" id="1.14.13.148" evidence="7"/>
<evidence type="ECO:0000256" key="9">
    <source>
        <dbReference type="ARBA" id="ARBA00050194"/>
    </source>
</evidence>
<accession>A0A060DXI1</accession>
<comment type="catalytic activity">
    <reaction evidence="13">
        <text>3,4-dihydroxybenzoate + 2 bromide + 2 NADPH + 2 O2 + 5 H(+) = 3,5-dibromobenzene-1,2-diol + CO2 + 2 NADP(+) + 4 H2O</text>
        <dbReference type="Rhea" id="RHEA:56368"/>
        <dbReference type="ChEBI" id="CHEBI:15377"/>
        <dbReference type="ChEBI" id="CHEBI:15378"/>
        <dbReference type="ChEBI" id="CHEBI:15379"/>
        <dbReference type="ChEBI" id="CHEBI:15858"/>
        <dbReference type="ChEBI" id="CHEBI:16526"/>
        <dbReference type="ChEBI" id="CHEBI:36241"/>
        <dbReference type="ChEBI" id="CHEBI:57783"/>
        <dbReference type="ChEBI" id="CHEBI:58349"/>
        <dbReference type="ChEBI" id="CHEBI:140214"/>
        <dbReference type="EC" id="1.14.19.55"/>
    </reaction>
    <physiologicalReaction direction="left-to-right" evidence="13">
        <dbReference type="Rhea" id="RHEA:56369"/>
    </physiologicalReaction>
</comment>
<evidence type="ECO:0000313" key="17">
    <source>
        <dbReference type="EMBL" id="AIB15564.1"/>
    </source>
</evidence>
<dbReference type="Pfam" id="PF00743">
    <property type="entry name" value="FMO-like"/>
    <property type="match status" value="1"/>
</dbReference>
<dbReference type="SUPFAM" id="SSF51905">
    <property type="entry name" value="FAD/NAD(P)-binding domain"/>
    <property type="match status" value="1"/>
</dbReference>
<keyword evidence="3" id="KW-0285">Flavoprotein</keyword>
<evidence type="ECO:0000313" key="19">
    <source>
        <dbReference type="Proteomes" id="UP000027186"/>
    </source>
</evidence>
<dbReference type="Gene3D" id="3.50.50.60">
    <property type="entry name" value="FAD/NAD(P)-binding domain"/>
    <property type="match status" value="1"/>
</dbReference>